<proteinExistence type="predicted"/>
<accession>A0ABT9RKD7</accession>
<gene>
    <name evidence="3" type="ORF">J2S55_009037</name>
</gene>
<dbReference type="PANTHER" id="PTHR43157">
    <property type="entry name" value="PHOSPHATIDYLINOSITOL-GLYCAN BIOSYNTHESIS CLASS F PROTEIN-RELATED"/>
    <property type="match status" value="1"/>
</dbReference>
<dbReference type="RefSeq" id="WP_306874077.1">
    <property type="nucleotide sequence ID" value="NZ_JAUSRB010000002.1"/>
</dbReference>
<comment type="caution">
    <text evidence="3">The sequence shown here is derived from an EMBL/GenBank/DDBJ whole genome shotgun (WGS) entry which is preliminary data.</text>
</comment>
<dbReference type="Gene3D" id="3.40.50.720">
    <property type="entry name" value="NAD(P)-binding Rossmann-like Domain"/>
    <property type="match status" value="1"/>
</dbReference>
<dbReference type="SUPFAM" id="SSF51735">
    <property type="entry name" value="NAD(P)-binding Rossmann-fold domains"/>
    <property type="match status" value="1"/>
</dbReference>
<protein>
    <submittedName>
        <fullName evidence="3">NAD(P)-dependent dehydrogenase (Short-subunit alcohol dehydrogenase family)</fullName>
    </submittedName>
</protein>
<feature type="region of interest" description="Disordered" evidence="2">
    <location>
        <begin position="1"/>
        <end position="20"/>
    </location>
</feature>
<reference evidence="3 4" key="1">
    <citation type="submission" date="2023-07" db="EMBL/GenBank/DDBJ databases">
        <title>Sequencing the genomes of 1000 actinobacteria strains.</title>
        <authorList>
            <person name="Klenk H.-P."/>
        </authorList>
    </citation>
    <scope>NUCLEOTIDE SEQUENCE [LARGE SCALE GENOMIC DNA]</scope>
    <source>
        <strain evidence="3 4">DSM 44109</strain>
    </source>
</reference>
<dbReference type="Pfam" id="PF00106">
    <property type="entry name" value="adh_short"/>
    <property type="match status" value="1"/>
</dbReference>
<keyword evidence="4" id="KW-1185">Reference proteome</keyword>
<dbReference type="NCBIfam" id="NF004846">
    <property type="entry name" value="PRK06197.1"/>
    <property type="match status" value="1"/>
</dbReference>
<dbReference type="PANTHER" id="PTHR43157:SF31">
    <property type="entry name" value="PHOSPHATIDYLINOSITOL-GLYCAN BIOSYNTHESIS CLASS F PROTEIN"/>
    <property type="match status" value="1"/>
</dbReference>
<organism evidence="3 4">
    <name type="scientific">Streptosporangium brasiliense</name>
    <dbReference type="NCBI Taxonomy" id="47480"/>
    <lineage>
        <taxon>Bacteria</taxon>
        <taxon>Bacillati</taxon>
        <taxon>Actinomycetota</taxon>
        <taxon>Actinomycetes</taxon>
        <taxon>Streptosporangiales</taxon>
        <taxon>Streptosporangiaceae</taxon>
        <taxon>Streptosporangium</taxon>
    </lineage>
</organism>
<name>A0ABT9RKD7_9ACTN</name>
<keyword evidence="1" id="KW-0560">Oxidoreductase</keyword>
<evidence type="ECO:0000313" key="3">
    <source>
        <dbReference type="EMBL" id="MDP9869771.1"/>
    </source>
</evidence>
<dbReference type="InterPro" id="IPR036291">
    <property type="entry name" value="NAD(P)-bd_dom_sf"/>
</dbReference>
<dbReference type="Proteomes" id="UP001230426">
    <property type="component" value="Unassembled WGS sequence"/>
</dbReference>
<evidence type="ECO:0000256" key="1">
    <source>
        <dbReference type="ARBA" id="ARBA00023002"/>
    </source>
</evidence>
<sequence length="325" mass="34947">MTTASRAARHGHGASPAWTFGSIPDQSGRLAVVTGANSGIGHVTARELARRGAHVVLACRDPGRGRLALDRLRDEVPGARAELRRLDLGSLESVREFAAAWDHDRLDLLVNNAGVAMVPLARTADGFESHFGVNHLGTFALTGLLLPHLLAARAPRVVTVSSEGQRFARFDLANLNAERGYSAIFAYVQSKRANLYFAVELQRRAAAAGPALRSMAVAPGLTRTNVLTGGANTGRGRLYRTLVPLLVRSLFRPTPEGARTSLYAATVPDLPGGCYVAPDGFLELRGDPVTRNGHRAVHDAATARRLWEISERLTGVRYRWPADAA</sequence>
<dbReference type="InterPro" id="IPR002347">
    <property type="entry name" value="SDR_fam"/>
</dbReference>
<evidence type="ECO:0000313" key="4">
    <source>
        <dbReference type="Proteomes" id="UP001230426"/>
    </source>
</evidence>
<evidence type="ECO:0000256" key="2">
    <source>
        <dbReference type="SAM" id="MobiDB-lite"/>
    </source>
</evidence>
<dbReference type="EMBL" id="JAUSRB010000002">
    <property type="protein sequence ID" value="MDP9869771.1"/>
    <property type="molecule type" value="Genomic_DNA"/>
</dbReference>
<dbReference type="PRINTS" id="PR00081">
    <property type="entry name" value="GDHRDH"/>
</dbReference>